<dbReference type="Pfam" id="PF08239">
    <property type="entry name" value="SH3_3"/>
    <property type="match status" value="1"/>
</dbReference>
<dbReference type="Gene3D" id="2.30.30.40">
    <property type="entry name" value="SH3 Domains"/>
    <property type="match status" value="1"/>
</dbReference>
<sequence length="247" mass="27620">MNFKNRLFNGVVLSLLPLFSSAATYEWSSGYAQGTEIFHIDDGNGNSLLISCPGDQPRAASATMTTKDLDYHSPKITQQQGMIEMSFVIDGVQFDDPFNTSCNACESNFTNAFWPALLKANNLFVHVDGYQIRFTTQGLRKVLEPLDSPSNMCLTESQAFARANQTFAPAQDSTPKLPAGFTNRAVIDDPDGYSNIRSQKNAKSQIVSRITQGEQFFTYMQDGNWWQVRTQQGKVGYMHVSRIRLLD</sequence>
<organism evidence="3 4">
    <name type="scientific">Alcaligenes phenolicus</name>
    <dbReference type="NCBI Taxonomy" id="232846"/>
    <lineage>
        <taxon>Bacteria</taxon>
        <taxon>Pseudomonadati</taxon>
        <taxon>Pseudomonadota</taxon>
        <taxon>Betaproteobacteria</taxon>
        <taxon>Burkholderiales</taxon>
        <taxon>Alcaligenaceae</taxon>
        <taxon>Alcaligenes</taxon>
    </lineage>
</organism>
<evidence type="ECO:0000313" key="3">
    <source>
        <dbReference type="EMBL" id="MES5323377.1"/>
    </source>
</evidence>
<dbReference type="RefSeq" id="WP_353639444.1">
    <property type="nucleotide sequence ID" value="NZ_JBEUDR010000001.1"/>
</dbReference>
<keyword evidence="1" id="KW-0732">Signal</keyword>
<dbReference type="Proteomes" id="UP001437419">
    <property type="component" value="Unassembled WGS sequence"/>
</dbReference>
<name>A0ABV2BEP0_9BURK</name>
<proteinExistence type="predicted"/>
<accession>A0ABV2BEP0</accession>
<feature type="domain" description="SH3b" evidence="2">
    <location>
        <begin position="195"/>
        <end position="241"/>
    </location>
</feature>
<evidence type="ECO:0000256" key="1">
    <source>
        <dbReference type="SAM" id="SignalP"/>
    </source>
</evidence>
<comment type="caution">
    <text evidence="3">The sequence shown here is derived from an EMBL/GenBank/DDBJ whole genome shotgun (WGS) entry which is preliminary data.</text>
</comment>
<dbReference type="EMBL" id="JBEUDR010000001">
    <property type="protein sequence ID" value="MES5323377.1"/>
    <property type="molecule type" value="Genomic_DNA"/>
</dbReference>
<evidence type="ECO:0000259" key="2">
    <source>
        <dbReference type="Pfam" id="PF08239"/>
    </source>
</evidence>
<evidence type="ECO:0000313" key="4">
    <source>
        <dbReference type="Proteomes" id="UP001437419"/>
    </source>
</evidence>
<protein>
    <submittedName>
        <fullName evidence="3">SH3 domain-containing protein</fullName>
    </submittedName>
</protein>
<gene>
    <name evidence="3" type="ORF">ABU900_03110</name>
</gene>
<keyword evidence="4" id="KW-1185">Reference proteome</keyword>
<feature type="signal peptide" evidence="1">
    <location>
        <begin position="1"/>
        <end position="22"/>
    </location>
</feature>
<feature type="chain" id="PRO_5045335295" evidence="1">
    <location>
        <begin position="23"/>
        <end position="247"/>
    </location>
</feature>
<dbReference type="InterPro" id="IPR003646">
    <property type="entry name" value="SH3-like_bac-type"/>
</dbReference>
<reference evidence="3 4" key="1">
    <citation type="submission" date="2024-06" db="EMBL/GenBank/DDBJ databases">
        <title>Alcaligenes phenolicus JC896.</title>
        <authorList>
            <person name="Venkata Ramana C."/>
            <person name="Sasikala C."/>
            <person name="Mahima D."/>
        </authorList>
    </citation>
    <scope>NUCLEOTIDE SEQUENCE [LARGE SCALE GENOMIC DNA]</scope>
    <source>
        <strain evidence="3 4">JC896</strain>
    </source>
</reference>